<comment type="caution">
    <text evidence="2">The sequence shown here is derived from an EMBL/GenBank/DDBJ whole genome shotgun (WGS) entry which is preliminary data.</text>
</comment>
<evidence type="ECO:0000256" key="1">
    <source>
        <dbReference type="SAM" id="Coils"/>
    </source>
</evidence>
<keyword evidence="3" id="KW-1185">Reference proteome</keyword>
<organism evidence="2 3">
    <name type="scientific">Chelydra serpentina</name>
    <name type="common">Snapping turtle</name>
    <name type="synonym">Testudo serpentina</name>
    <dbReference type="NCBI Taxonomy" id="8475"/>
    <lineage>
        <taxon>Eukaryota</taxon>
        <taxon>Metazoa</taxon>
        <taxon>Chordata</taxon>
        <taxon>Craniata</taxon>
        <taxon>Vertebrata</taxon>
        <taxon>Euteleostomi</taxon>
        <taxon>Archelosauria</taxon>
        <taxon>Testudinata</taxon>
        <taxon>Testudines</taxon>
        <taxon>Cryptodira</taxon>
        <taxon>Durocryptodira</taxon>
        <taxon>Americhelydia</taxon>
        <taxon>Chelydroidea</taxon>
        <taxon>Chelydridae</taxon>
        <taxon>Chelydra</taxon>
    </lineage>
</organism>
<proteinExistence type="predicted"/>
<sequence>EIQLKNEACAFREEAVQHLEDAIEAIKKLEKLRRHTLELLEEETIKNSNLRLKLQNLPEMVTKELEALVAAACDSNTAKINELQTALKNITSEIESLNQKQILCETQNAAMCKEQEWLWVQHGEAVDLLNQQMAQKANTNILLNEFCNKKRDAEQEIIKLMNAVQEVKDGLAKEIKIFNDEEEMWARKNAEMKTKLDLQKIKTSEKKDEFENLSLKLLAVQSEIAENTTI</sequence>
<dbReference type="PANTHER" id="PTHR35347:SF1">
    <property type="entry name" value="COILED-COIL DOMAIN-CONTAINING PROTEIN 175"/>
    <property type="match status" value="1"/>
</dbReference>
<dbReference type="EMBL" id="JAHGAV010000078">
    <property type="protein sequence ID" value="KAG6933300.1"/>
    <property type="molecule type" value="Genomic_DNA"/>
</dbReference>
<dbReference type="OrthoDB" id="10031759at2759"/>
<gene>
    <name evidence="2" type="primary">CCDC175</name>
    <name evidence="2" type="ORF">G0U57_019607</name>
</gene>
<dbReference type="PANTHER" id="PTHR35347">
    <property type="entry name" value="COILED-COIL DOMAIN-CONTAINING PROTEIN 175"/>
    <property type="match status" value="1"/>
</dbReference>
<feature type="coiled-coil region" evidence="1">
    <location>
        <begin position="143"/>
        <end position="170"/>
    </location>
</feature>
<dbReference type="Proteomes" id="UP000765507">
    <property type="component" value="Unassembled WGS sequence"/>
</dbReference>
<feature type="non-terminal residue" evidence="2">
    <location>
        <position position="1"/>
    </location>
</feature>
<evidence type="ECO:0000313" key="3">
    <source>
        <dbReference type="Proteomes" id="UP000765507"/>
    </source>
</evidence>
<reference evidence="2 3" key="1">
    <citation type="journal article" date="2020" name="G3 (Bethesda)">
        <title>Draft Genome of the Common Snapping Turtle, Chelydra serpentina, a Model for Phenotypic Plasticity in Reptiles.</title>
        <authorList>
            <person name="Das D."/>
            <person name="Singh S.K."/>
            <person name="Bierstedt J."/>
            <person name="Erickson A."/>
            <person name="Galli G.L.J."/>
            <person name="Crossley D.A. 2nd"/>
            <person name="Rhen T."/>
        </authorList>
    </citation>
    <scope>NUCLEOTIDE SEQUENCE [LARGE SCALE GENOMIC DNA]</scope>
    <source>
        <strain evidence="2">KW</strain>
    </source>
</reference>
<dbReference type="InterPro" id="IPR038834">
    <property type="entry name" value="CCDC175"/>
</dbReference>
<feature type="coiled-coil region" evidence="1">
    <location>
        <begin position="12"/>
        <end position="39"/>
    </location>
</feature>
<keyword evidence="1" id="KW-0175">Coiled coil</keyword>
<dbReference type="AlphaFoldDB" id="A0A8T1SXG0"/>
<protein>
    <submittedName>
        <fullName evidence="2">Coiled-coil domain containing 175</fullName>
    </submittedName>
</protein>
<accession>A0A8T1SXG0</accession>
<evidence type="ECO:0000313" key="2">
    <source>
        <dbReference type="EMBL" id="KAG6933300.1"/>
    </source>
</evidence>
<name>A0A8T1SXG0_CHESE</name>